<dbReference type="CDD" id="cd08267">
    <property type="entry name" value="MDR1"/>
    <property type="match status" value="1"/>
</dbReference>
<name>A0A9P4IAJ8_9PEZI</name>
<dbReference type="EMBL" id="ML978127">
    <property type="protein sequence ID" value="KAF2098030.1"/>
    <property type="molecule type" value="Genomic_DNA"/>
</dbReference>
<reference evidence="2" key="1">
    <citation type="journal article" date="2020" name="Stud. Mycol.">
        <title>101 Dothideomycetes genomes: a test case for predicting lifestyles and emergence of pathogens.</title>
        <authorList>
            <person name="Haridas S."/>
            <person name="Albert R."/>
            <person name="Binder M."/>
            <person name="Bloem J."/>
            <person name="Labutti K."/>
            <person name="Salamov A."/>
            <person name="Andreopoulos B."/>
            <person name="Baker S."/>
            <person name="Barry K."/>
            <person name="Bills G."/>
            <person name="Bluhm B."/>
            <person name="Cannon C."/>
            <person name="Castanera R."/>
            <person name="Culley D."/>
            <person name="Daum C."/>
            <person name="Ezra D."/>
            <person name="Gonzalez J."/>
            <person name="Henrissat B."/>
            <person name="Kuo A."/>
            <person name="Liang C."/>
            <person name="Lipzen A."/>
            <person name="Lutzoni F."/>
            <person name="Magnuson J."/>
            <person name="Mondo S."/>
            <person name="Nolan M."/>
            <person name="Ohm R."/>
            <person name="Pangilinan J."/>
            <person name="Park H.-J."/>
            <person name="Ramirez L."/>
            <person name="Alfaro M."/>
            <person name="Sun H."/>
            <person name="Tritt A."/>
            <person name="Yoshinaga Y."/>
            <person name="Zwiers L.-H."/>
            <person name="Turgeon B."/>
            <person name="Goodwin S."/>
            <person name="Spatafora J."/>
            <person name="Crous P."/>
            <person name="Grigoriev I."/>
        </authorList>
    </citation>
    <scope>NUCLEOTIDE SEQUENCE</scope>
    <source>
        <strain evidence="2">CBS 133067</strain>
    </source>
</reference>
<dbReference type="Pfam" id="PF13602">
    <property type="entry name" value="ADH_zinc_N_2"/>
    <property type="match status" value="1"/>
</dbReference>
<feature type="domain" description="Enoyl reductase (ER)" evidence="1">
    <location>
        <begin position="12"/>
        <end position="329"/>
    </location>
</feature>
<dbReference type="Pfam" id="PF08240">
    <property type="entry name" value="ADH_N"/>
    <property type="match status" value="1"/>
</dbReference>
<dbReference type="GO" id="GO:0016491">
    <property type="term" value="F:oxidoreductase activity"/>
    <property type="evidence" value="ECO:0007669"/>
    <property type="project" value="InterPro"/>
</dbReference>
<proteinExistence type="predicted"/>
<sequence>MRAWLYSGAHGGLEKNLKLHSDAPQPPEHLKQNQLHVRVYSMSVNRVDHKIPELGVVSKAVISMPAAPGMDFCGEVISIGSSVTQFKVGDVVFGKLDKPSKFGALGEIIVADQSWVAKKPESVAVDDAATIGVTGLTAYQCIAKNVKAGDKIFINGGSGGTGVYGIQIAKTLGCTVSTSCSGANVEFVKSLGADEVIDYKKQDVAAALKTEGQVYSLVVDNIGTPSNLYNESHHFLQPHGKFVQVGAEPSVGAAASLASRMLLPGILGGGKRKFEFLNAFSKQDDFNQIAAWMAEGKVKAVIEQTFEFEDAPKAYEKLKEGRTRGKIVVHVSKP</sequence>
<dbReference type="InterPro" id="IPR011032">
    <property type="entry name" value="GroES-like_sf"/>
</dbReference>
<dbReference type="InterPro" id="IPR020843">
    <property type="entry name" value="ER"/>
</dbReference>
<accession>A0A9P4IAJ8</accession>
<gene>
    <name evidence="2" type="ORF">NA57DRAFT_40390</name>
</gene>
<dbReference type="Gene3D" id="3.40.50.720">
    <property type="entry name" value="NAD(P)-binding Rossmann-like Domain"/>
    <property type="match status" value="1"/>
</dbReference>
<dbReference type="SUPFAM" id="SSF51735">
    <property type="entry name" value="NAD(P)-binding Rossmann-fold domains"/>
    <property type="match status" value="1"/>
</dbReference>
<evidence type="ECO:0000313" key="2">
    <source>
        <dbReference type="EMBL" id="KAF2098030.1"/>
    </source>
</evidence>
<dbReference type="InterPro" id="IPR052733">
    <property type="entry name" value="Chloroplast_QOR"/>
</dbReference>
<dbReference type="InterPro" id="IPR036291">
    <property type="entry name" value="NAD(P)-bd_dom_sf"/>
</dbReference>
<dbReference type="PANTHER" id="PTHR44013">
    <property type="entry name" value="ZINC-TYPE ALCOHOL DEHYDROGENASE-LIKE PROTEIN C16A3.02C"/>
    <property type="match status" value="1"/>
</dbReference>
<dbReference type="SUPFAM" id="SSF50129">
    <property type="entry name" value="GroES-like"/>
    <property type="match status" value="1"/>
</dbReference>
<dbReference type="OrthoDB" id="201656at2759"/>
<keyword evidence="3" id="KW-1185">Reference proteome</keyword>
<dbReference type="PANTHER" id="PTHR44013:SF1">
    <property type="entry name" value="ZINC-TYPE ALCOHOL DEHYDROGENASE-LIKE PROTEIN C16A3.02C"/>
    <property type="match status" value="1"/>
</dbReference>
<protein>
    <submittedName>
        <fullName evidence="2">NAD(P)-binding protein</fullName>
    </submittedName>
</protein>
<evidence type="ECO:0000313" key="3">
    <source>
        <dbReference type="Proteomes" id="UP000799772"/>
    </source>
</evidence>
<dbReference type="InterPro" id="IPR013154">
    <property type="entry name" value="ADH-like_N"/>
</dbReference>
<evidence type="ECO:0000259" key="1">
    <source>
        <dbReference type="SMART" id="SM00829"/>
    </source>
</evidence>
<organism evidence="2 3">
    <name type="scientific">Rhizodiscina lignyota</name>
    <dbReference type="NCBI Taxonomy" id="1504668"/>
    <lineage>
        <taxon>Eukaryota</taxon>
        <taxon>Fungi</taxon>
        <taxon>Dikarya</taxon>
        <taxon>Ascomycota</taxon>
        <taxon>Pezizomycotina</taxon>
        <taxon>Dothideomycetes</taxon>
        <taxon>Pleosporomycetidae</taxon>
        <taxon>Aulographales</taxon>
        <taxon>Rhizodiscinaceae</taxon>
        <taxon>Rhizodiscina</taxon>
    </lineage>
</organism>
<dbReference type="AlphaFoldDB" id="A0A9P4IAJ8"/>
<dbReference type="Proteomes" id="UP000799772">
    <property type="component" value="Unassembled WGS sequence"/>
</dbReference>
<dbReference type="Gene3D" id="3.90.180.10">
    <property type="entry name" value="Medium-chain alcohol dehydrogenases, catalytic domain"/>
    <property type="match status" value="1"/>
</dbReference>
<comment type="caution">
    <text evidence="2">The sequence shown here is derived from an EMBL/GenBank/DDBJ whole genome shotgun (WGS) entry which is preliminary data.</text>
</comment>
<dbReference type="SMART" id="SM00829">
    <property type="entry name" value="PKS_ER"/>
    <property type="match status" value="1"/>
</dbReference>